<reference evidence="1 2" key="1">
    <citation type="journal article" date="2019" name="PLoS Biol.">
        <title>Sex chromosomes control vertical transmission of feminizing Wolbachia symbionts in an isopod.</title>
        <authorList>
            <person name="Becking T."/>
            <person name="Chebbi M.A."/>
            <person name="Giraud I."/>
            <person name="Moumen B."/>
            <person name="Laverre T."/>
            <person name="Caubet Y."/>
            <person name="Peccoud J."/>
            <person name="Gilbert C."/>
            <person name="Cordaux R."/>
        </authorList>
    </citation>
    <scope>NUCLEOTIDE SEQUENCE [LARGE SCALE GENOMIC DNA]</scope>
    <source>
        <strain evidence="1">ANa2</strain>
        <tissue evidence="1">Whole body excluding digestive tract and cuticle</tissue>
    </source>
</reference>
<comment type="caution">
    <text evidence="1">The sequence shown here is derived from an EMBL/GenBank/DDBJ whole genome shotgun (WGS) entry which is preliminary data.</text>
</comment>
<name>A0A5N5T4P9_9CRUS</name>
<dbReference type="SUPFAM" id="SSF49299">
    <property type="entry name" value="PKD domain"/>
    <property type="match status" value="1"/>
</dbReference>
<dbReference type="AlphaFoldDB" id="A0A5N5T4P9"/>
<dbReference type="InterPro" id="IPR035986">
    <property type="entry name" value="PKD_dom_sf"/>
</dbReference>
<evidence type="ECO:0008006" key="3">
    <source>
        <dbReference type="Google" id="ProtNLM"/>
    </source>
</evidence>
<feature type="non-terminal residue" evidence="1">
    <location>
        <position position="230"/>
    </location>
</feature>
<evidence type="ECO:0000313" key="1">
    <source>
        <dbReference type="EMBL" id="KAB7501049.1"/>
    </source>
</evidence>
<organism evidence="1 2">
    <name type="scientific">Armadillidium nasatum</name>
    <dbReference type="NCBI Taxonomy" id="96803"/>
    <lineage>
        <taxon>Eukaryota</taxon>
        <taxon>Metazoa</taxon>
        <taxon>Ecdysozoa</taxon>
        <taxon>Arthropoda</taxon>
        <taxon>Crustacea</taxon>
        <taxon>Multicrustacea</taxon>
        <taxon>Malacostraca</taxon>
        <taxon>Eumalacostraca</taxon>
        <taxon>Peracarida</taxon>
        <taxon>Isopoda</taxon>
        <taxon>Oniscidea</taxon>
        <taxon>Crinocheta</taxon>
        <taxon>Armadillidiidae</taxon>
        <taxon>Armadillidium</taxon>
    </lineage>
</organism>
<protein>
    <recommendedName>
        <fullName evidence="3">PKD domain-containing protein</fullName>
    </recommendedName>
</protein>
<evidence type="ECO:0000313" key="2">
    <source>
        <dbReference type="Proteomes" id="UP000326759"/>
    </source>
</evidence>
<proteinExistence type="predicted"/>
<sequence length="230" mass="25801">IVEVNVTLDAPTELPTHIVGVVDWNDTKTETFDWISLTNPGMTGIVQKTFQHFYEIPKNYSILLTLSNNVSSAFVKAEAFVVPKLEIKDIIVIDVSLDNTKAADRVFETNFNLTIKTNITNGDATKFHLKIEGKGTSLKLESKSLPFWAYFNQSGIYTLTLWMEGLAGDSNKVSYDVLIQSKIFGGGIRVLDPPEQHPGYPWYIGYKGAVSFTLEIYNPTEAPRDVEMWV</sequence>
<dbReference type="OrthoDB" id="10554739at2759"/>
<keyword evidence="2" id="KW-1185">Reference proteome</keyword>
<dbReference type="Proteomes" id="UP000326759">
    <property type="component" value="Unassembled WGS sequence"/>
</dbReference>
<accession>A0A5N5T4P9</accession>
<dbReference type="EMBL" id="SEYY01011908">
    <property type="protein sequence ID" value="KAB7501049.1"/>
    <property type="molecule type" value="Genomic_DNA"/>
</dbReference>
<feature type="non-terminal residue" evidence="1">
    <location>
        <position position="1"/>
    </location>
</feature>
<gene>
    <name evidence="1" type="ORF">Anas_05855</name>
</gene>